<dbReference type="Pfam" id="PF01112">
    <property type="entry name" value="Asparaginase_2"/>
    <property type="match status" value="1"/>
</dbReference>
<proteinExistence type="inferred from homology"/>
<keyword evidence="9" id="KW-0175">Coiled coil</keyword>
<evidence type="ECO:0000313" key="11">
    <source>
        <dbReference type="Proteomes" id="UP000634236"/>
    </source>
</evidence>
<dbReference type="EMBL" id="WBNB01000470">
    <property type="protein sequence ID" value="NXB84985.1"/>
    <property type="molecule type" value="Genomic_DNA"/>
</dbReference>
<evidence type="ECO:0000256" key="5">
    <source>
        <dbReference type="ARBA" id="ARBA00063375"/>
    </source>
</evidence>
<evidence type="ECO:0000256" key="9">
    <source>
        <dbReference type="SAM" id="Coils"/>
    </source>
</evidence>
<dbReference type="InterPro" id="IPR029055">
    <property type="entry name" value="Ntn_hydrolases_N"/>
</dbReference>
<keyword evidence="4" id="KW-0865">Zymogen</keyword>
<evidence type="ECO:0000256" key="1">
    <source>
        <dbReference type="ARBA" id="ARBA00010872"/>
    </source>
</evidence>
<reference evidence="10" key="1">
    <citation type="submission" date="2019-09" db="EMBL/GenBank/DDBJ databases">
        <title>Bird 10,000 Genomes (B10K) Project - Family phase.</title>
        <authorList>
            <person name="Zhang G."/>
        </authorList>
    </citation>
    <scope>NUCLEOTIDE SEQUENCE</scope>
    <source>
        <strain evidence="10">OUT-0048</strain>
        <tissue evidence="10">Muscle</tissue>
    </source>
</reference>
<comment type="caution">
    <text evidence="10">The sequence shown here is derived from an EMBL/GenBank/DDBJ whole genome shotgun (WGS) entry which is preliminary data.</text>
</comment>
<protein>
    <recommendedName>
        <fullName evidence="6">Threonine aspartase 1</fullName>
    </recommendedName>
</protein>
<evidence type="ECO:0000256" key="7">
    <source>
        <dbReference type="PIRSR" id="PIRSR600246-1"/>
    </source>
</evidence>
<evidence type="ECO:0000256" key="2">
    <source>
        <dbReference type="ARBA" id="ARBA00022670"/>
    </source>
</evidence>
<dbReference type="InterPro" id="IPR000246">
    <property type="entry name" value="Peptidase_T2"/>
</dbReference>
<dbReference type="GO" id="GO:0005829">
    <property type="term" value="C:cytosol"/>
    <property type="evidence" value="ECO:0007669"/>
    <property type="project" value="UniProtKB-ARBA"/>
</dbReference>
<feature type="active site" description="Nucleophile" evidence="7">
    <location>
        <position position="234"/>
    </location>
</feature>
<dbReference type="GO" id="GO:0004298">
    <property type="term" value="F:threonine-type endopeptidase activity"/>
    <property type="evidence" value="ECO:0007669"/>
    <property type="project" value="InterPro"/>
</dbReference>
<dbReference type="GO" id="GO:0051604">
    <property type="term" value="P:protein maturation"/>
    <property type="evidence" value="ECO:0007669"/>
    <property type="project" value="TreeGrafter"/>
</dbReference>
<feature type="coiled-coil region" evidence="9">
    <location>
        <begin position="199"/>
        <end position="226"/>
    </location>
</feature>
<dbReference type="PANTHER" id="PTHR10188:SF8">
    <property type="entry name" value="THREONINE ASPARTASE 1"/>
    <property type="match status" value="1"/>
</dbReference>
<comment type="similarity">
    <text evidence="1">Belongs to the Ntn-hydrolase family.</text>
</comment>
<evidence type="ECO:0000256" key="6">
    <source>
        <dbReference type="ARBA" id="ARBA00072949"/>
    </source>
</evidence>
<dbReference type="AlphaFoldDB" id="A0A851K4P6"/>
<comment type="subunit">
    <text evidence="5">Intramolecular proteolysis generates 2 subunits, alpha and beta, which reassemble through a non-covalent association to form the fully active enzyme.</text>
</comment>
<dbReference type="SUPFAM" id="SSF56235">
    <property type="entry name" value="N-terminal nucleophile aminohydrolases (Ntn hydrolases)"/>
    <property type="match status" value="1"/>
</dbReference>
<evidence type="ECO:0000256" key="8">
    <source>
        <dbReference type="PIRSR" id="PIRSR600246-3"/>
    </source>
</evidence>
<accession>A0A851K4P6</accession>
<keyword evidence="2" id="KW-0645">Protease</keyword>
<feature type="site" description="Cleavage; by autolysis" evidence="8">
    <location>
        <begin position="233"/>
        <end position="234"/>
    </location>
</feature>
<keyword evidence="3" id="KW-0378">Hydrolase</keyword>
<dbReference type="Gene3D" id="3.60.20.30">
    <property type="entry name" value="(Glycosyl)asparaginase"/>
    <property type="match status" value="1"/>
</dbReference>
<dbReference type="FunFam" id="3.60.20.30:FF:000002">
    <property type="entry name" value="Taspase, threonine aspartase, 1"/>
    <property type="match status" value="1"/>
</dbReference>
<feature type="non-terminal residue" evidence="10">
    <location>
        <position position="420"/>
    </location>
</feature>
<dbReference type="CDD" id="cd04514">
    <property type="entry name" value="Taspase1_like"/>
    <property type="match status" value="1"/>
</dbReference>
<evidence type="ECO:0000256" key="4">
    <source>
        <dbReference type="ARBA" id="ARBA00023145"/>
    </source>
</evidence>
<sequence length="420" mass="44542">MIMEKGISSVEVLPSKSSQVTAVKVVVKEPETKQTQRGKRVGFVLVHAGAGYHSESKAKEYKHVCKRACQKAIEKLQAGALATDAVTAALIELEDSPFTNAGLGSNLNLLGEIECDASIMDGKSLNFGAVGALSGIKNPVSVANRLLCEGQKGKLSAGRIPPCFLVGEGAYRWAVDHGIPACPPGIMATRFSLAAFKRNKRKLELAEKVETDLIQLKKRRQSNEKENDSGTLDTVGAVVVDQEGNVAAAVSSGGLALKHPGRVGQAALYGCGCWAENTGAHNPYSTAVSTSGIYYFYKYLMKLLSFSVIKNAQETIPIASKSPQHFFPGSPFLANEDGVLGGVIVLRSCRCSAGPESSQEKPTLLVEFLWSHTTESMCVGYMSAQDGKAKTHISRLPPGAVAGQSVAIEGGVCRLESPES</sequence>
<keyword evidence="11" id="KW-1185">Reference proteome</keyword>
<evidence type="ECO:0000256" key="3">
    <source>
        <dbReference type="ARBA" id="ARBA00022801"/>
    </source>
</evidence>
<dbReference type="GO" id="GO:0006508">
    <property type="term" value="P:proteolysis"/>
    <property type="evidence" value="ECO:0007669"/>
    <property type="project" value="UniProtKB-KW"/>
</dbReference>
<organism evidence="10 11">
    <name type="scientific">Vidua chalybeata</name>
    <name type="common">Village indigobird</name>
    <dbReference type="NCBI Taxonomy" id="81927"/>
    <lineage>
        <taxon>Eukaryota</taxon>
        <taxon>Metazoa</taxon>
        <taxon>Chordata</taxon>
        <taxon>Craniata</taxon>
        <taxon>Vertebrata</taxon>
        <taxon>Euteleostomi</taxon>
        <taxon>Archelosauria</taxon>
        <taxon>Archosauria</taxon>
        <taxon>Dinosauria</taxon>
        <taxon>Saurischia</taxon>
        <taxon>Theropoda</taxon>
        <taxon>Coelurosauria</taxon>
        <taxon>Aves</taxon>
        <taxon>Neognathae</taxon>
        <taxon>Neoaves</taxon>
        <taxon>Telluraves</taxon>
        <taxon>Australaves</taxon>
        <taxon>Passeriformes</taxon>
        <taxon>Passeroidea</taxon>
        <taxon>Estrildidae</taxon>
        <taxon>Viduinae</taxon>
        <taxon>Vidua</taxon>
    </lineage>
</organism>
<gene>
    <name evidence="10" type="primary">Tasp1</name>
    <name evidence="10" type="ORF">VIDCHA_R09134</name>
</gene>
<feature type="non-terminal residue" evidence="10">
    <location>
        <position position="1"/>
    </location>
</feature>
<name>A0A851K4P6_VIDCH</name>
<dbReference type="PANTHER" id="PTHR10188">
    <property type="entry name" value="L-ASPARAGINASE"/>
    <property type="match status" value="1"/>
</dbReference>
<dbReference type="Proteomes" id="UP000634236">
    <property type="component" value="Unassembled WGS sequence"/>
</dbReference>
<evidence type="ECO:0000313" key="10">
    <source>
        <dbReference type="EMBL" id="NXB84985.1"/>
    </source>
</evidence>
<dbReference type="InterPro" id="IPR037464">
    <property type="entry name" value="Taspase1"/>
</dbReference>